<dbReference type="SUPFAM" id="SSF56935">
    <property type="entry name" value="Porins"/>
    <property type="match status" value="1"/>
</dbReference>
<evidence type="ECO:0000259" key="16">
    <source>
        <dbReference type="Pfam" id="PF00593"/>
    </source>
</evidence>
<organism evidence="18 19">
    <name type="scientific">Roseateles albus</name>
    <dbReference type="NCBI Taxonomy" id="2987525"/>
    <lineage>
        <taxon>Bacteria</taxon>
        <taxon>Pseudomonadati</taxon>
        <taxon>Pseudomonadota</taxon>
        <taxon>Betaproteobacteria</taxon>
        <taxon>Burkholderiales</taxon>
        <taxon>Sphaerotilaceae</taxon>
        <taxon>Roseateles</taxon>
    </lineage>
</organism>
<feature type="domain" description="TonB-dependent receptor-like beta-barrel" evidence="16">
    <location>
        <begin position="337"/>
        <end position="791"/>
    </location>
</feature>
<evidence type="ECO:0000256" key="8">
    <source>
        <dbReference type="ARBA" id="ARBA00023077"/>
    </source>
</evidence>
<evidence type="ECO:0000256" key="2">
    <source>
        <dbReference type="ARBA" id="ARBA00009810"/>
    </source>
</evidence>
<evidence type="ECO:0000256" key="12">
    <source>
        <dbReference type="PROSITE-ProRule" id="PRU01360"/>
    </source>
</evidence>
<accession>A0ABT5K964</accession>
<evidence type="ECO:0000256" key="4">
    <source>
        <dbReference type="ARBA" id="ARBA00022452"/>
    </source>
</evidence>
<dbReference type="CDD" id="cd01347">
    <property type="entry name" value="ligand_gated_channel"/>
    <property type="match status" value="1"/>
</dbReference>
<evidence type="ECO:0000256" key="6">
    <source>
        <dbReference type="ARBA" id="ARBA00022729"/>
    </source>
</evidence>
<keyword evidence="6 15" id="KW-0732">Signal</keyword>
<sequence>MMFKPSLLSMALAAAFSLLHHPAARACDDCGDEDAATTSAAIEAGQVAAAGNSATASASGTPTRNLGIVLIAGNATRSLPSNIPTTMESVTAEEIARSINATDAQDALKYLPSLLVRKRYIGDYNHAVLSTRASGTGNSARSLVFADGIQLSNLLGNGAGFTPRWGMVTPEEIERVDVLYGPFSAAYSGNSVGAVVDYQTRMPKTFEAHAKVGIFHQPFELYNSSANYGGYQASASIGDRAGALAWWVNVNHLDSEGQPLTFITKLTSTGKPVNAATLPVTGNVLDADKSNAPWQILGAGTSYHTQQDHAKLKLAYDFNPELRASYSLGWWKNNAVGSSASYLRDAGGNTVYSGANIGIGGEGGKQYAVANTDFGQNRDRLEHLMHGLALKSQTRGVFDFELAASSYDYRSDEARAPNAPKSLSRPAADAGGPGRITDLSGTGWSNLSAKGVWRPSGSTHVLDFGLQHERYVWQQKVSDTADWLSGAAGALFTDFSGKTQLSSAFVQDAWAINPQLKSVLGLRAEQWQATEGNKTAANGKPVSFATRKEQYLSPKAALGYELSEAWTLKLSTGRAVRMPTAGELYQGGVNANGVYVPNDLSTNPNLKPEKGWTSELSATWSSAKQQLRSTLFHEDTRDALYSQLSSNPADPAKTISSVQNIDRLRTMGVELAYSAEDFLSARGLELQSSLTFADSEILENAGFVSVPGDTVGKQQPRVPKWRATLVASYAITPALSASYGLRYSGPQYGTLNNSDPNGFTYQGFSKFFTTDLRLQWRVAKQWTVAAGIDNLNNYRYWAFHPYPQRTYHAELKFDL</sequence>
<dbReference type="InterPro" id="IPR039426">
    <property type="entry name" value="TonB-dep_rcpt-like"/>
</dbReference>
<dbReference type="Pfam" id="PF07715">
    <property type="entry name" value="Plug"/>
    <property type="match status" value="1"/>
</dbReference>
<dbReference type="Gene3D" id="2.40.170.20">
    <property type="entry name" value="TonB-dependent receptor, beta-barrel domain"/>
    <property type="match status" value="1"/>
</dbReference>
<gene>
    <name evidence="18" type="ORF">PRZ03_02785</name>
</gene>
<keyword evidence="3 12" id="KW-0813">Transport</keyword>
<dbReference type="PANTHER" id="PTHR30069">
    <property type="entry name" value="TONB-DEPENDENT OUTER MEMBRANE RECEPTOR"/>
    <property type="match status" value="1"/>
</dbReference>
<evidence type="ECO:0000256" key="5">
    <source>
        <dbReference type="ARBA" id="ARBA00022692"/>
    </source>
</evidence>
<keyword evidence="19" id="KW-1185">Reference proteome</keyword>
<keyword evidence="8 13" id="KW-0798">TonB box</keyword>
<evidence type="ECO:0000256" key="7">
    <source>
        <dbReference type="ARBA" id="ARBA00023065"/>
    </source>
</evidence>
<name>A0ABT5K964_9BURK</name>
<dbReference type="RefSeq" id="WP_273598915.1">
    <property type="nucleotide sequence ID" value="NZ_JAQQXT010000001.1"/>
</dbReference>
<protein>
    <submittedName>
        <fullName evidence="18">TonB-dependent receptor</fullName>
    </submittedName>
</protein>
<keyword evidence="9 12" id="KW-0472">Membrane</keyword>
<feature type="signal peptide" evidence="15">
    <location>
        <begin position="1"/>
        <end position="26"/>
    </location>
</feature>
<evidence type="ECO:0000256" key="13">
    <source>
        <dbReference type="RuleBase" id="RU003357"/>
    </source>
</evidence>
<proteinExistence type="inferred from homology"/>
<keyword evidence="10 18" id="KW-0675">Receptor</keyword>
<evidence type="ECO:0000256" key="9">
    <source>
        <dbReference type="ARBA" id="ARBA00023136"/>
    </source>
</evidence>
<keyword evidence="7" id="KW-0406">Ion transport</keyword>
<evidence type="ECO:0000256" key="14">
    <source>
        <dbReference type="SAM" id="MobiDB-lite"/>
    </source>
</evidence>
<comment type="subcellular location">
    <subcellularLocation>
        <location evidence="1 12">Cell outer membrane</location>
        <topology evidence="1 12">Multi-pass membrane protein</topology>
    </subcellularLocation>
</comment>
<evidence type="ECO:0000256" key="15">
    <source>
        <dbReference type="SAM" id="SignalP"/>
    </source>
</evidence>
<comment type="caution">
    <text evidence="18">The sequence shown here is derived from an EMBL/GenBank/DDBJ whole genome shotgun (WGS) entry which is preliminary data.</text>
</comment>
<dbReference type="InterPro" id="IPR012910">
    <property type="entry name" value="Plug_dom"/>
</dbReference>
<evidence type="ECO:0000259" key="17">
    <source>
        <dbReference type="Pfam" id="PF07715"/>
    </source>
</evidence>
<evidence type="ECO:0000256" key="11">
    <source>
        <dbReference type="ARBA" id="ARBA00023237"/>
    </source>
</evidence>
<evidence type="ECO:0000313" key="19">
    <source>
        <dbReference type="Proteomes" id="UP001221189"/>
    </source>
</evidence>
<evidence type="ECO:0000256" key="10">
    <source>
        <dbReference type="ARBA" id="ARBA00023170"/>
    </source>
</evidence>
<dbReference type="InterPro" id="IPR037066">
    <property type="entry name" value="Plug_dom_sf"/>
</dbReference>
<reference evidence="18 19" key="1">
    <citation type="submission" date="2022-10" db="EMBL/GenBank/DDBJ databases">
        <title>Paucibacter sp. hw1 Genome sequencing.</title>
        <authorList>
            <person name="Park S."/>
        </authorList>
    </citation>
    <scope>NUCLEOTIDE SEQUENCE [LARGE SCALE GENOMIC DNA]</scope>
    <source>
        <strain evidence="19">hw1</strain>
    </source>
</reference>
<feature type="chain" id="PRO_5047255783" evidence="15">
    <location>
        <begin position="27"/>
        <end position="815"/>
    </location>
</feature>
<keyword evidence="5 12" id="KW-0812">Transmembrane</keyword>
<dbReference type="InterPro" id="IPR000531">
    <property type="entry name" value="Beta-barrel_TonB"/>
</dbReference>
<dbReference type="Proteomes" id="UP001221189">
    <property type="component" value="Unassembled WGS sequence"/>
</dbReference>
<keyword evidence="11 12" id="KW-0998">Cell outer membrane</keyword>
<keyword evidence="4 12" id="KW-1134">Transmembrane beta strand</keyword>
<feature type="domain" description="TonB-dependent receptor plug" evidence="17">
    <location>
        <begin position="82"/>
        <end position="195"/>
    </location>
</feature>
<dbReference type="Pfam" id="PF00593">
    <property type="entry name" value="TonB_dep_Rec_b-barrel"/>
    <property type="match status" value="1"/>
</dbReference>
<feature type="region of interest" description="Disordered" evidence="14">
    <location>
        <begin position="413"/>
        <end position="435"/>
    </location>
</feature>
<dbReference type="InterPro" id="IPR036942">
    <property type="entry name" value="Beta-barrel_TonB_sf"/>
</dbReference>
<dbReference type="PANTHER" id="PTHR30069:SF53">
    <property type="entry name" value="COLICIN I RECEPTOR-RELATED"/>
    <property type="match status" value="1"/>
</dbReference>
<dbReference type="EMBL" id="JAQQXT010000001">
    <property type="protein sequence ID" value="MDC8770484.1"/>
    <property type="molecule type" value="Genomic_DNA"/>
</dbReference>
<evidence type="ECO:0000256" key="3">
    <source>
        <dbReference type="ARBA" id="ARBA00022448"/>
    </source>
</evidence>
<comment type="similarity">
    <text evidence="2 12 13">Belongs to the TonB-dependent receptor family.</text>
</comment>
<dbReference type="Gene3D" id="2.170.130.10">
    <property type="entry name" value="TonB-dependent receptor, plug domain"/>
    <property type="match status" value="1"/>
</dbReference>
<dbReference type="PROSITE" id="PS52016">
    <property type="entry name" value="TONB_DEPENDENT_REC_3"/>
    <property type="match status" value="1"/>
</dbReference>
<evidence type="ECO:0000313" key="18">
    <source>
        <dbReference type="EMBL" id="MDC8770484.1"/>
    </source>
</evidence>
<evidence type="ECO:0000256" key="1">
    <source>
        <dbReference type="ARBA" id="ARBA00004571"/>
    </source>
</evidence>